<keyword evidence="2" id="KW-1185">Reference proteome</keyword>
<name>A0AA39WLN9_9PEZI</name>
<gene>
    <name evidence="1" type="ORF">B0T14DRAFT_274435</name>
</gene>
<accession>A0AA39WLN9</accession>
<evidence type="ECO:0000313" key="2">
    <source>
        <dbReference type="Proteomes" id="UP001175000"/>
    </source>
</evidence>
<organism evidence="1 2">
    <name type="scientific">Immersiella caudata</name>
    <dbReference type="NCBI Taxonomy" id="314043"/>
    <lineage>
        <taxon>Eukaryota</taxon>
        <taxon>Fungi</taxon>
        <taxon>Dikarya</taxon>
        <taxon>Ascomycota</taxon>
        <taxon>Pezizomycotina</taxon>
        <taxon>Sordariomycetes</taxon>
        <taxon>Sordariomycetidae</taxon>
        <taxon>Sordariales</taxon>
        <taxon>Lasiosphaeriaceae</taxon>
        <taxon>Immersiella</taxon>
    </lineage>
</organism>
<sequence>MLLGFTAVFAAINRLVEEEPVLFAEWEASLVAQHFLVYHKRNRIRELPNELLAEGLANISCCCWATRSRNLGSATTWLTISLR</sequence>
<reference evidence="1" key="1">
    <citation type="submission" date="2023-06" db="EMBL/GenBank/DDBJ databases">
        <title>Genome-scale phylogeny and comparative genomics of the fungal order Sordariales.</title>
        <authorList>
            <consortium name="Lawrence Berkeley National Laboratory"/>
            <person name="Hensen N."/>
            <person name="Bonometti L."/>
            <person name="Westerberg I."/>
            <person name="Brannstrom I.O."/>
            <person name="Guillou S."/>
            <person name="Cros-Aarteil S."/>
            <person name="Calhoun S."/>
            <person name="Haridas S."/>
            <person name="Kuo A."/>
            <person name="Mondo S."/>
            <person name="Pangilinan J."/>
            <person name="Riley R."/>
            <person name="Labutti K."/>
            <person name="Andreopoulos B."/>
            <person name="Lipzen A."/>
            <person name="Chen C."/>
            <person name="Yanf M."/>
            <person name="Daum C."/>
            <person name="Ng V."/>
            <person name="Clum A."/>
            <person name="Steindorff A."/>
            <person name="Ohm R."/>
            <person name="Martin F."/>
            <person name="Silar P."/>
            <person name="Natvig D."/>
            <person name="Lalanne C."/>
            <person name="Gautier V."/>
            <person name="Ament-Velasquez S.L."/>
            <person name="Kruys A."/>
            <person name="Hutchinson M.I."/>
            <person name="Powell A.J."/>
            <person name="Barry K."/>
            <person name="Miller A.N."/>
            <person name="Grigoriev I.V."/>
            <person name="Debuchy R."/>
            <person name="Gladieux P."/>
            <person name="Thoren M.H."/>
            <person name="Johannesson H."/>
        </authorList>
    </citation>
    <scope>NUCLEOTIDE SEQUENCE</scope>
    <source>
        <strain evidence="1">CBS 606.72</strain>
    </source>
</reference>
<evidence type="ECO:0000313" key="1">
    <source>
        <dbReference type="EMBL" id="KAK0617698.1"/>
    </source>
</evidence>
<protein>
    <submittedName>
        <fullName evidence="1">Uncharacterized protein</fullName>
    </submittedName>
</protein>
<dbReference type="AlphaFoldDB" id="A0AA39WLN9"/>
<proteinExistence type="predicted"/>
<dbReference type="EMBL" id="JAULSU010000005">
    <property type="protein sequence ID" value="KAK0617698.1"/>
    <property type="molecule type" value="Genomic_DNA"/>
</dbReference>
<dbReference type="Proteomes" id="UP001175000">
    <property type="component" value="Unassembled WGS sequence"/>
</dbReference>
<comment type="caution">
    <text evidence="1">The sequence shown here is derived from an EMBL/GenBank/DDBJ whole genome shotgun (WGS) entry which is preliminary data.</text>
</comment>